<dbReference type="InterPro" id="IPR013078">
    <property type="entry name" value="His_Pase_superF_clade-1"/>
</dbReference>
<proteinExistence type="predicted"/>
<evidence type="ECO:0000313" key="3">
    <source>
        <dbReference type="EMBL" id="KAF4334822.1"/>
    </source>
</evidence>
<dbReference type="SUPFAM" id="SSF53254">
    <property type="entry name" value="Phosphoglycerate mutase-like"/>
    <property type="match status" value="1"/>
</dbReference>
<dbReference type="SMART" id="SM00855">
    <property type="entry name" value="PGAM"/>
    <property type="match status" value="1"/>
</dbReference>
<dbReference type="InterPro" id="IPR029033">
    <property type="entry name" value="His_PPase_superfam"/>
</dbReference>
<dbReference type="GO" id="GO:0050278">
    <property type="term" value="F:sedoheptulose-bisphosphatase activity"/>
    <property type="evidence" value="ECO:0007669"/>
    <property type="project" value="TreeGrafter"/>
</dbReference>
<dbReference type="Gene3D" id="3.40.50.1240">
    <property type="entry name" value="Phosphoglycerate mutase-like"/>
    <property type="match status" value="1"/>
</dbReference>
<feature type="active site" description="Tele-phosphohistidine intermediate" evidence="1">
    <location>
        <position position="10"/>
    </location>
</feature>
<dbReference type="Pfam" id="PF00300">
    <property type="entry name" value="His_Phos_1"/>
    <property type="match status" value="1"/>
</dbReference>
<evidence type="ECO:0000313" key="4">
    <source>
        <dbReference type="Proteomes" id="UP000730481"/>
    </source>
</evidence>
<evidence type="ECO:0000256" key="2">
    <source>
        <dbReference type="PIRSR" id="PIRSR613078-2"/>
    </source>
</evidence>
<reference evidence="3" key="1">
    <citation type="journal article" date="2017" name="Mycologia">
        <title>Fusarium algeriense, sp. nov., a novel toxigenic crown rot pathogen of durum wheat from Algeria is nested in the Fusarium burgessii species complex.</title>
        <authorList>
            <person name="Laraba I."/>
            <person name="Keddad A."/>
            <person name="Boureghda H."/>
            <person name="Abdallah N."/>
            <person name="Vaughan M.M."/>
            <person name="Proctor R.H."/>
            <person name="Busman M."/>
            <person name="O'Donnell K."/>
        </authorList>
    </citation>
    <scope>NUCLEOTIDE SEQUENCE</scope>
    <source>
        <strain evidence="3">NRRL 25174</strain>
    </source>
</reference>
<dbReference type="OrthoDB" id="4818801at2759"/>
<comment type="caution">
    <text evidence="3">The sequence shown here is derived from an EMBL/GenBank/DDBJ whole genome shotgun (WGS) entry which is preliminary data.</text>
</comment>
<organism evidence="3 4">
    <name type="scientific">Fusarium beomiforme</name>
    <dbReference type="NCBI Taxonomy" id="44412"/>
    <lineage>
        <taxon>Eukaryota</taxon>
        <taxon>Fungi</taxon>
        <taxon>Dikarya</taxon>
        <taxon>Ascomycota</taxon>
        <taxon>Pezizomycotina</taxon>
        <taxon>Sordariomycetes</taxon>
        <taxon>Hypocreomycetidae</taxon>
        <taxon>Hypocreales</taxon>
        <taxon>Nectriaceae</taxon>
        <taxon>Fusarium</taxon>
        <taxon>Fusarium burgessii species complex</taxon>
    </lineage>
</organism>
<dbReference type="PIRSF" id="PIRSF000709">
    <property type="entry name" value="6PFK_2-Ptase"/>
    <property type="match status" value="1"/>
</dbReference>
<accession>A0A9P5ABA9</accession>
<reference evidence="3" key="2">
    <citation type="submission" date="2020-02" db="EMBL/GenBank/DDBJ databases">
        <title>Identification and distribution of gene clusters putatively required for synthesis of sphingolipid metabolism inhibitors in phylogenetically diverse species of the filamentous fungus Fusarium.</title>
        <authorList>
            <person name="Kim H.-S."/>
            <person name="Busman M."/>
            <person name="Brown D.W."/>
            <person name="Divon H."/>
            <person name="Uhlig S."/>
            <person name="Proctor R.H."/>
        </authorList>
    </citation>
    <scope>NUCLEOTIDE SEQUENCE</scope>
    <source>
        <strain evidence="3">NRRL 25174</strain>
    </source>
</reference>
<dbReference type="Proteomes" id="UP000730481">
    <property type="component" value="Unassembled WGS sequence"/>
</dbReference>
<feature type="binding site" evidence="2">
    <location>
        <begin position="22"/>
        <end position="23"/>
    </location>
    <ligand>
        <name>substrate</name>
    </ligand>
</feature>
<dbReference type="GO" id="GO:0046390">
    <property type="term" value="P:ribose phosphate biosynthetic process"/>
    <property type="evidence" value="ECO:0007669"/>
    <property type="project" value="TreeGrafter"/>
</dbReference>
<dbReference type="CDD" id="cd07067">
    <property type="entry name" value="HP_PGM_like"/>
    <property type="match status" value="1"/>
</dbReference>
<dbReference type="AlphaFoldDB" id="A0A9P5ABA9"/>
<dbReference type="InterPro" id="IPR050275">
    <property type="entry name" value="PGM_Phosphatase"/>
</dbReference>
<protein>
    <submittedName>
        <fullName evidence="3">Phosphoglycerate mutase</fullName>
    </submittedName>
</protein>
<dbReference type="PANTHER" id="PTHR48100:SF15">
    <property type="entry name" value="SEDOHEPTULOSE 1,7-BISPHOSPHATASE"/>
    <property type="match status" value="1"/>
</dbReference>
<dbReference type="PANTHER" id="PTHR48100">
    <property type="entry name" value="BROAD-SPECIFICITY PHOSPHATASE YOR283W-RELATED"/>
    <property type="match status" value="1"/>
</dbReference>
<gene>
    <name evidence="3" type="ORF">FBEOM_11334</name>
</gene>
<name>A0A9P5ABA9_9HYPO</name>
<keyword evidence="4" id="KW-1185">Reference proteome</keyword>
<dbReference type="EMBL" id="PVQB02000631">
    <property type="protein sequence ID" value="KAF4334822.1"/>
    <property type="molecule type" value="Genomic_DNA"/>
</dbReference>
<feature type="binding site" evidence="2">
    <location>
        <position position="66"/>
    </location>
    <ligand>
        <name>substrate</name>
    </ligand>
</feature>
<feature type="active site" description="Proton donor/acceptor" evidence="1">
    <location>
        <position position="93"/>
    </location>
</feature>
<sequence length="222" mass="25206">MAPCVFLVRHGQTDWSKIGRYTGITEKELTETGKEEAISLGRTFMGPNKLIDPSHLVRVFVSPRVRARQTFELITQDFPETRHKAIFDERFREWDHGDYEGMTTSKIRAARAERGLDEMTKWSIWTDGCEGGESVQDVYVRVMDAIDSITEVQKDFMDGETHGNIMVVGYGTFLRCFWKAWGGLSIDSPVAIQFDTGSVVTLSYKNNDVNDRIIPIGLKTNV</sequence>
<evidence type="ECO:0000256" key="1">
    <source>
        <dbReference type="PIRSR" id="PIRSR613078-1"/>
    </source>
</evidence>